<accession>A0ABY1ND94</accession>
<evidence type="ECO:0000313" key="3">
    <source>
        <dbReference type="Proteomes" id="UP001157911"/>
    </source>
</evidence>
<dbReference type="EMBL" id="FXUB01000001">
    <property type="protein sequence ID" value="SMP06808.1"/>
    <property type="molecule type" value="Genomic_DNA"/>
</dbReference>
<keyword evidence="1" id="KW-0812">Transmembrane</keyword>
<dbReference type="Pfam" id="PF06835">
    <property type="entry name" value="LptC"/>
    <property type="match status" value="1"/>
</dbReference>
<proteinExistence type="predicted"/>
<comment type="caution">
    <text evidence="2">The sequence shown here is derived from an EMBL/GenBank/DDBJ whole genome shotgun (WGS) entry which is preliminary data.</text>
</comment>
<name>A0ABY1ND94_9BACT</name>
<keyword evidence="3" id="KW-1185">Reference proteome</keyword>
<keyword evidence="1" id="KW-1133">Transmembrane helix</keyword>
<keyword evidence="1" id="KW-0472">Membrane</keyword>
<gene>
    <name evidence="2" type="ORF">SAMN06265339_0413</name>
</gene>
<sequence length="178" mass="20430">MRKNLYRIAIVIAVVAFIPLIVFIAGRESPPEKIKVETHRKQVIKQFRLESKEKIEWELTAPEAEFKGDNVIFLKNPRLLILLKHQPPITIKSPSALYFRKEKRIELKHVLLQTDNLTAESPCGVYYVDSALFKTDCGCKILLKGANSITGKICTLNLREKKITISNNVKSVFREVKR</sequence>
<evidence type="ECO:0000256" key="1">
    <source>
        <dbReference type="SAM" id="Phobius"/>
    </source>
</evidence>
<dbReference type="Proteomes" id="UP001157911">
    <property type="component" value="Unassembled WGS sequence"/>
</dbReference>
<reference evidence="2 3" key="1">
    <citation type="submission" date="2017-05" db="EMBL/GenBank/DDBJ databases">
        <authorList>
            <person name="Varghese N."/>
            <person name="Submissions S."/>
        </authorList>
    </citation>
    <scope>NUCLEOTIDE SEQUENCE [LARGE SCALE GENOMIC DNA]</scope>
    <source>
        <strain evidence="2 3">DSM 15522</strain>
    </source>
</reference>
<dbReference type="RefSeq" id="WP_283399918.1">
    <property type="nucleotide sequence ID" value="NZ_FXUB01000001.1"/>
</dbReference>
<dbReference type="InterPro" id="IPR010664">
    <property type="entry name" value="LipoPS_assembly_LptC-rel"/>
</dbReference>
<protein>
    <submittedName>
        <fullName evidence="2">Lipopolysaccharide export system protein LptC</fullName>
    </submittedName>
</protein>
<feature type="transmembrane region" description="Helical" evidence="1">
    <location>
        <begin position="6"/>
        <end position="25"/>
    </location>
</feature>
<evidence type="ECO:0000313" key="2">
    <source>
        <dbReference type="EMBL" id="SMP06808.1"/>
    </source>
</evidence>
<organism evidence="2 3">
    <name type="scientific">Desulfurobacterium pacificum</name>
    <dbReference type="NCBI Taxonomy" id="240166"/>
    <lineage>
        <taxon>Bacteria</taxon>
        <taxon>Pseudomonadati</taxon>
        <taxon>Aquificota</taxon>
        <taxon>Aquificia</taxon>
        <taxon>Desulfurobacteriales</taxon>
        <taxon>Desulfurobacteriaceae</taxon>
        <taxon>Desulfurobacterium</taxon>
    </lineage>
</organism>